<gene>
    <name evidence="5" type="ORF">CLAN_0963</name>
</gene>
<dbReference type="InterPro" id="IPR050093">
    <property type="entry name" value="ABC_SmlMolc_Importer"/>
</dbReference>
<keyword evidence="2" id="KW-0547">Nucleotide-binding</keyword>
<dbReference type="InterPro" id="IPR017871">
    <property type="entry name" value="ABC_transporter-like_CS"/>
</dbReference>
<keyword evidence="1" id="KW-0813">Transport</keyword>
<dbReference type="Proteomes" id="UP000202031">
    <property type="component" value="Chromosome"/>
</dbReference>
<dbReference type="PANTHER" id="PTHR42781">
    <property type="entry name" value="SPERMIDINE/PUTRESCINE IMPORT ATP-BINDING PROTEIN POTA"/>
    <property type="match status" value="1"/>
</dbReference>
<evidence type="ECO:0000256" key="1">
    <source>
        <dbReference type="ARBA" id="ARBA00022448"/>
    </source>
</evidence>
<dbReference type="SUPFAM" id="SSF52540">
    <property type="entry name" value="P-loop containing nucleoside triphosphate hydrolases"/>
    <property type="match status" value="1"/>
</dbReference>
<dbReference type="GO" id="GO:0016887">
    <property type="term" value="F:ATP hydrolysis activity"/>
    <property type="evidence" value="ECO:0007669"/>
    <property type="project" value="InterPro"/>
</dbReference>
<dbReference type="KEGG" id="clx:CLAN_0963"/>
<feature type="domain" description="ABC transporter" evidence="4">
    <location>
        <begin position="2"/>
        <end position="231"/>
    </location>
</feature>
<evidence type="ECO:0000256" key="2">
    <source>
        <dbReference type="ARBA" id="ARBA00022741"/>
    </source>
</evidence>
<dbReference type="InterPro" id="IPR027417">
    <property type="entry name" value="P-loop_NTPase"/>
</dbReference>
<dbReference type="InterPro" id="IPR003439">
    <property type="entry name" value="ABC_transporter-like_ATP-bd"/>
</dbReference>
<dbReference type="InterPro" id="IPR003593">
    <property type="entry name" value="AAA+_ATPase"/>
</dbReference>
<reference evidence="6" key="2">
    <citation type="journal article" date="2017" name="Genome Biol. Evol.">
        <title>Comparative genomic analysis identifies a Campylobacter clade deficient in selenium metabolism.</title>
        <authorList>
            <person name="Miller W.G."/>
            <person name="Yee E."/>
            <person name="Lopes B.S."/>
            <person name="Chapman M.H."/>
            <person name="Huynh S."/>
            <person name="Bono J.L."/>
            <person name="Parker C.T."/>
            <person name="Strachan N.J.C."/>
            <person name="Forbes K.J."/>
        </authorList>
    </citation>
    <scope>NUCLEOTIDE SEQUENCE [LARGE SCALE GENOMIC DNA]</scope>
    <source>
        <strain evidence="6">NCTC 13004</strain>
    </source>
</reference>
<dbReference type="GeneID" id="46921434"/>
<protein>
    <submittedName>
        <fullName evidence="5">Nitrate/sulfonate/bicarbonate ABC transporter, ATP-binding protein</fullName>
    </submittedName>
</protein>
<sequence>MIEISNLKKSFKDICVLHDINLRVENGEFCVLLGASGSGKSTILKILSSLESFDGGSIKFDNSEFKNQIPSSKDRQIIMQHYSLMPWLNAEDNIKFALKCSGIKDKNQIDKISKKYLSLVGLGNISKKYPHSLSGGQCQRVAIARALALDPQVLFLDEPFSALDPVVRANLQTELKELTKNKQVIFVTHDIDEAILLGDKIVILHNGEIIKEIKNPKFTPNTPKYFELKSIIYKLINGEIENIEYMI</sequence>
<evidence type="ECO:0000259" key="4">
    <source>
        <dbReference type="PROSITE" id="PS50893"/>
    </source>
</evidence>
<name>A0A1X9SN90_9BACT</name>
<proteinExistence type="predicted"/>
<dbReference type="EMBL" id="CP015578">
    <property type="protein sequence ID" value="ARQ97706.1"/>
    <property type="molecule type" value="Genomic_DNA"/>
</dbReference>
<dbReference type="PROSITE" id="PS50893">
    <property type="entry name" value="ABC_TRANSPORTER_2"/>
    <property type="match status" value="1"/>
</dbReference>
<dbReference type="SMART" id="SM00382">
    <property type="entry name" value="AAA"/>
    <property type="match status" value="1"/>
</dbReference>
<dbReference type="Gene3D" id="3.40.50.300">
    <property type="entry name" value="P-loop containing nucleotide triphosphate hydrolases"/>
    <property type="match status" value="1"/>
</dbReference>
<reference evidence="6" key="1">
    <citation type="journal article" date="2017" name="Genome Biol. Evol.">
        <title>Comparative Genomic Analysis Identifies a Campylobacter Clade Deficient in Selenium Metabolism.</title>
        <authorList>
            <person name="Miller W.G."/>
            <person name="Yee E."/>
            <person name="Lopes B.S."/>
            <person name="Chapman M.H."/>
            <person name="Huynh S."/>
            <person name="Bono J.L."/>
            <person name="Parker C.T."/>
            <person name="Strachan N.J.C."/>
            <person name="Forbes K.J."/>
        </authorList>
    </citation>
    <scope>NUCLEOTIDE SEQUENCE [LARGE SCALE GENOMIC DNA]</scope>
    <source>
        <strain evidence="6">NCTC 13004</strain>
    </source>
</reference>
<evidence type="ECO:0000313" key="6">
    <source>
        <dbReference type="Proteomes" id="UP000202031"/>
    </source>
</evidence>
<accession>A0A1X9SN90</accession>
<organism evidence="5 6">
    <name type="scientific">Campylobacter lanienae NCTC 13004</name>
    <dbReference type="NCBI Taxonomy" id="1031753"/>
    <lineage>
        <taxon>Bacteria</taxon>
        <taxon>Pseudomonadati</taxon>
        <taxon>Campylobacterota</taxon>
        <taxon>Epsilonproteobacteria</taxon>
        <taxon>Campylobacterales</taxon>
        <taxon>Campylobacteraceae</taxon>
        <taxon>Campylobacter</taxon>
    </lineage>
</organism>
<dbReference type="PROSITE" id="PS00211">
    <property type="entry name" value="ABC_TRANSPORTER_1"/>
    <property type="match status" value="1"/>
</dbReference>
<dbReference type="PANTHER" id="PTHR42781:SF8">
    <property type="entry name" value="BICARBONATE TRANSPORT ATP-BINDING PROTEIN CMPC"/>
    <property type="match status" value="1"/>
</dbReference>
<dbReference type="RefSeq" id="WP_096017330.1">
    <property type="nucleotide sequence ID" value="NZ_CP015578.1"/>
</dbReference>
<dbReference type="Pfam" id="PF00005">
    <property type="entry name" value="ABC_tran"/>
    <property type="match status" value="1"/>
</dbReference>
<dbReference type="GO" id="GO:0005524">
    <property type="term" value="F:ATP binding"/>
    <property type="evidence" value="ECO:0007669"/>
    <property type="project" value="UniProtKB-KW"/>
</dbReference>
<evidence type="ECO:0000313" key="5">
    <source>
        <dbReference type="EMBL" id="ARQ97706.1"/>
    </source>
</evidence>
<dbReference type="AlphaFoldDB" id="A0A1X9SN90"/>
<keyword evidence="3 5" id="KW-0067">ATP-binding</keyword>
<evidence type="ECO:0000256" key="3">
    <source>
        <dbReference type="ARBA" id="ARBA00022840"/>
    </source>
</evidence>